<keyword evidence="4" id="KW-1133">Transmembrane helix</keyword>
<dbReference type="EMBL" id="QZWG01000015">
    <property type="protein sequence ID" value="RZB62959.1"/>
    <property type="molecule type" value="Genomic_DNA"/>
</dbReference>
<keyword evidence="3" id="KW-0812">Transmembrane</keyword>
<comment type="caution">
    <text evidence="6">The sequence shown here is derived from an EMBL/GenBank/DDBJ whole genome shotgun (WGS) entry which is preliminary data.</text>
</comment>
<protein>
    <submittedName>
        <fullName evidence="6">Uncharacterized protein</fullName>
    </submittedName>
</protein>
<name>A0A445GP08_GLYSO</name>
<evidence type="ECO:0000256" key="1">
    <source>
        <dbReference type="ARBA" id="ARBA00004651"/>
    </source>
</evidence>
<keyword evidence="5" id="KW-0472">Membrane</keyword>
<dbReference type="PANTHER" id="PTHR30509">
    <property type="entry name" value="P-HYDROXYBENZOIC ACID EFFLUX PUMP SUBUNIT-RELATED"/>
    <property type="match status" value="1"/>
</dbReference>
<keyword evidence="7" id="KW-1185">Reference proteome</keyword>
<dbReference type="PANTHER" id="PTHR30509:SF9">
    <property type="entry name" value="MULTIDRUG RESISTANCE PROTEIN MDTO"/>
    <property type="match status" value="1"/>
</dbReference>
<keyword evidence="2" id="KW-1003">Cell membrane</keyword>
<evidence type="ECO:0000256" key="3">
    <source>
        <dbReference type="ARBA" id="ARBA00022692"/>
    </source>
</evidence>
<dbReference type="GO" id="GO:0005886">
    <property type="term" value="C:plasma membrane"/>
    <property type="evidence" value="ECO:0007669"/>
    <property type="project" value="UniProtKB-SubCell"/>
</dbReference>
<evidence type="ECO:0000256" key="5">
    <source>
        <dbReference type="ARBA" id="ARBA00023136"/>
    </source>
</evidence>
<reference evidence="6 7" key="1">
    <citation type="submission" date="2018-09" db="EMBL/GenBank/DDBJ databases">
        <title>A high-quality reference genome of wild soybean provides a powerful tool to mine soybean genomes.</title>
        <authorList>
            <person name="Xie M."/>
            <person name="Chung C.Y.L."/>
            <person name="Li M.-W."/>
            <person name="Wong F.-L."/>
            <person name="Chan T.-F."/>
            <person name="Lam H.-M."/>
        </authorList>
    </citation>
    <scope>NUCLEOTIDE SEQUENCE [LARGE SCALE GENOMIC DNA]</scope>
    <source>
        <strain evidence="7">cv. W05</strain>
        <tissue evidence="6">Hypocotyl of etiolated seedlings</tissue>
    </source>
</reference>
<gene>
    <name evidence="6" type="ORF">D0Y65_039907</name>
</gene>
<sequence>MNMSPFVARVPLICVPNSPSVTIVGDAFRVYATLQIIRPAILSLWAVGPGRLSKATTAAAVALAAFVVVLPWPQSTNLIAKRISLGQICSCGVRSNCDSSLSTGRACNWERLPIKTFRPNCLSLIERLQEVDTNLRGMELALSCTNSFPMSNFLDQDLKHVLNSLEEHVTLTIKQAKQSLRGGSLTVPESNAKTITLFLQSLHTIPTTHQDLPIFFFLFWARLLHKKSLTEPPTCAQDLPVKEKWKFSQRKVG</sequence>
<evidence type="ECO:0000313" key="7">
    <source>
        <dbReference type="Proteomes" id="UP000289340"/>
    </source>
</evidence>
<comment type="subcellular location">
    <subcellularLocation>
        <location evidence="1">Cell membrane</location>
        <topology evidence="1">Multi-pass membrane protein</topology>
    </subcellularLocation>
</comment>
<evidence type="ECO:0000256" key="2">
    <source>
        <dbReference type="ARBA" id="ARBA00022475"/>
    </source>
</evidence>
<proteinExistence type="predicted"/>
<organism evidence="6 7">
    <name type="scientific">Glycine soja</name>
    <name type="common">Wild soybean</name>
    <dbReference type="NCBI Taxonomy" id="3848"/>
    <lineage>
        <taxon>Eukaryota</taxon>
        <taxon>Viridiplantae</taxon>
        <taxon>Streptophyta</taxon>
        <taxon>Embryophyta</taxon>
        <taxon>Tracheophyta</taxon>
        <taxon>Spermatophyta</taxon>
        <taxon>Magnoliopsida</taxon>
        <taxon>eudicotyledons</taxon>
        <taxon>Gunneridae</taxon>
        <taxon>Pentapetalae</taxon>
        <taxon>rosids</taxon>
        <taxon>fabids</taxon>
        <taxon>Fabales</taxon>
        <taxon>Fabaceae</taxon>
        <taxon>Papilionoideae</taxon>
        <taxon>50 kb inversion clade</taxon>
        <taxon>NPAAA clade</taxon>
        <taxon>indigoferoid/millettioid clade</taxon>
        <taxon>Phaseoleae</taxon>
        <taxon>Glycine</taxon>
        <taxon>Glycine subgen. Soja</taxon>
    </lineage>
</organism>
<dbReference type="Proteomes" id="UP000289340">
    <property type="component" value="Chromosome 15"/>
</dbReference>
<evidence type="ECO:0000256" key="4">
    <source>
        <dbReference type="ARBA" id="ARBA00022989"/>
    </source>
</evidence>
<evidence type="ECO:0000313" key="6">
    <source>
        <dbReference type="EMBL" id="RZB62959.1"/>
    </source>
</evidence>
<accession>A0A445GP08</accession>
<dbReference type="AlphaFoldDB" id="A0A445GP08"/>